<proteinExistence type="inferred from homology"/>
<dbReference type="AlphaFoldDB" id="A0A2S5TGM8"/>
<dbReference type="Gene3D" id="3.10.20.30">
    <property type="match status" value="1"/>
</dbReference>
<evidence type="ECO:0000256" key="1">
    <source>
        <dbReference type="ARBA" id="ARBA00010914"/>
    </source>
</evidence>
<dbReference type="GO" id="GO:0009055">
    <property type="term" value="F:electron transfer activity"/>
    <property type="evidence" value="ECO:0007669"/>
    <property type="project" value="TreeGrafter"/>
</dbReference>
<evidence type="ECO:0000256" key="6">
    <source>
        <dbReference type="ARBA" id="ARBA00034078"/>
    </source>
</evidence>
<dbReference type="Proteomes" id="UP000238220">
    <property type="component" value="Unassembled WGS sequence"/>
</dbReference>
<gene>
    <name evidence="8" type="ORF">C3942_08780</name>
</gene>
<dbReference type="InterPro" id="IPR036010">
    <property type="entry name" value="2Fe-2S_ferredoxin-like_sf"/>
</dbReference>
<accession>A0A2S5TGM8</accession>
<dbReference type="InterPro" id="IPR001055">
    <property type="entry name" value="Adrenodoxin-like"/>
</dbReference>
<dbReference type="PANTHER" id="PTHR23426">
    <property type="entry name" value="FERREDOXIN/ADRENODOXIN"/>
    <property type="match status" value="1"/>
</dbReference>
<dbReference type="SUPFAM" id="SSF54292">
    <property type="entry name" value="2Fe-2S ferredoxin-like"/>
    <property type="match status" value="1"/>
</dbReference>
<evidence type="ECO:0000259" key="7">
    <source>
        <dbReference type="Pfam" id="PF00111"/>
    </source>
</evidence>
<protein>
    <submittedName>
        <fullName evidence="8">(2Fe-2S)-binding protein</fullName>
    </submittedName>
</protein>
<dbReference type="PANTHER" id="PTHR23426:SF65">
    <property type="entry name" value="FERREDOXIN-2, MITOCHONDRIAL"/>
    <property type="match status" value="1"/>
</dbReference>
<keyword evidence="3" id="KW-0479">Metal-binding</keyword>
<evidence type="ECO:0000313" key="9">
    <source>
        <dbReference type="Proteomes" id="UP000238220"/>
    </source>
</evidence>
<evidence type="ECO:0000256" key="5">
    <source>
        <dbReference type="ARBA" id="ARBA00023014"/>
    </source>
</evidence>
<dbReference type="RefSeq" id="WP_104230012.1">
    <property type="nucleotide sequence ID" value="NZ_PSNW01000004.1"/>
</dbReference>
<feature type="domain" description="2Fe-2S ferredoxin-type" evidence="7">
    <location>
        <begin position="8"/>
        <end position="91"/>
    </location>
</feature>
<dbReference type="GO" id="GO:0140647">
    <property type="term" value="P:P450-containing electron transport chain"/>
    <property type="evidence" value="ECO:0007669"/>
    <property type="project" value="InterPro"/>
</dbReference>
<evidence type="ECO:0000256" key="2">
    <source>
        <dbReference type="ARBA" id="ARBA00022714"/>
    </source>
</evidence>
<dbReference type="Pfam" id="PF00111">
    <property type="entry name" value="Fer2"/>
    <property type="match status" value="1"/>
</dbReference>
<comment type="cofactor">
    <cofactor evidence="6">
        <name>[2Fe-2S] cluster</name>
        <dbReference type="ChEBI" id="CHEBI:190135"/>
    </cofactor>
</comment>
<organism evidence="8 9">
    <name type="scientific">Solimonas fluminis</name>
    <dbReference type="NCBI Taxonomy" id="2086571"/>
    <lineage>
        <taxon>Bacteria</taxon>
        <taxon>Pseudomonadati</taxon>
        <taxon>Pseudomonadota</taxon>
        <taxon>Gammaproteobacteria</taxon>
        <taxon>Nevskiales</taxon>
        <taxon>Nevskiaceae</taxon>
        <taxon>Solimonas</taxon>
    </lineage>
</organism>
<dbReference type="EMBL" id="PSNW01000004">
    <property type="protein sequence ID" value="PPE74124.1"/>
    <property type="molecule type" value="Genomic_DNA"/>
</dbReference>
<name>A0A2S5TGM8_9GAMM</name>
<dbReference type="GO" id="GO:0046872">
    <property type="term" value="F:metal ion binding"/>
    <property type="evidence" value="ECO:0007669"/>
    <property type="project" value="UniProtKB-KW"/>
</dbReference>
<dbReference type="InterPro" id="IPR001041">
    <property type="entry name" value="2Fe-2S_ferredoxin-type"/>
</dbReference>
<evidence type="ECO:0000313" key="8">
    <source>
        <dbReference type="EMBL" id="PPE74124.1"/>
    </source>
</evidence>
<evidence type="ECO:0000256" key="4">
    <source>
        <dbReference type="ARBA" id="ARBA00023004"/>
    </source>
</evidence>
<keyword evidence="9" id="KW-1185">Reference proteome</keyword>
<sequence>MVAVTYIEHNGTEHKVDVDAHMNLMEGATLNMVPGVIGMCGGICSCSTCHCYIPPEWQGRIPEAAAGELGTLESVTHRKANSRLGCQITVTEEMQGLVVHLPADQGGS</sequence>
<dbReference type="InterPro" id="IPR012675">
    <property type="entry name" value="Beta-grasp_dom_sf"/>
</dbReference>
<comment type="caution">
    <text evidence="8">The sequence shown here is derived from an EMBL/GenBank/DDBJ whole genome shotgun (WGS) entry which is preliminary data.</text>
</comment>
<dbReference type="OrthoDB" id="9799640at2"/>
<keyword evidence="4" id="KW-0408">Iron</keyword>
<comment type="similarity">
    <text evidence="1">Belongs to the adrenodoxin/putidaredoxin family.</text>
</comment>
<keyword evidence="5" id="KW-0411">Iron-sulfur</keyword>
<keyword evidence="2" id="KW-0001">2Fe-2S</keyword>
<dbReference type="GO" id="GO:0051537">
    <property type="term" value="F:2 iron, 2 sulfur cluster binding"/>
    <property type="evidence" value="ECO:0007669"/>
    <property type="project" value="UniProtKB-KW"/>
</dbReference>
<reference evidence="8 9" key="1">
    <citation type="submission" date="2018-02" db="EMBL/GenBank/DDBJ databases">
        <title>Genome sequencing of Solimonas sp. HR-BB.</title>
        <authorList>
            <person name="Lee Y."/>
            <person name="Jeon C.O."/>
        </authorList>
    </citation>
    <scope>NUCLEOTIDE SEQUENCE [LARGE SCALE GENOMIC DNA]</scope>
    <source>
        <strain evidence="8 9">HR-BB</strain>
    </source>
</reference>
<evidence type="ECO:0000256" key="3">
    <source>
        <dbReference type="ARBA" id="ARBA00022723"/>
    </source>
</evidence>
<dbReference type="CDD" id="cd00207">
    <property type="entry name" value="fer2"/>
    <property type="match status" value="1"/>
</dbReference>